<dbReference type="CDD" id="cd13132">
    <property type="entry name" value="MATE_eukaryotic"/>
    <property type="match status" value="1"/>
</dbReference>
<keyword evidence="4 6" id="KW-1133">Transmembrane helix</keyword>
<comment type="similarity">
    <text evidence="2 6">Belongs to the multi antimicrobial extrusion (MATE) (TC 2.A.66.1) family.</text>
</comment>
<protein>
    <recommendedName>
        <fullName evidence="6">Protein DETOXIFICATION</fullName>
    </recommendedName>
    <alternativeName>
        <fullName evidence="6">Multidrug and toxic compound extrusion protein</fullName>
    </alternativeName>
</protein>
<feature type="transmembrane region" description="Helical" evidence="6">
    <location>
        <begin position="169"/>
        <end position="191"/>
    </location>
</feature>
<dbReference type="Pfam" id="PF01554">
    <property type="entry name" value="MatE"/>
    <property type="match status" value="2"/>
</dbReference>
<feature type="transmembrane region" description="Helical" evidence="6">
    <location>
        <begin position="136"/>
        <end position="157"/>
    </location>
</feature>
<feature type="transmembrane region" description="Helical" evidence="6">
    <location>
        <begin position="360"/>
        <end position="382"/>
    </location>
</feature>
<sequence length="504" mass="55451">MQFPQYLQTKVHQTRLHFFSLVMPHNNGKRSQVLHQTGDKKTQLIPPWTQIMEEVKLITKIAGPTALTGLILYSRSVISMLFIGFLGELELAAASLSVGFANITGYSIITGLSMGMEPICGQAFGARKWSLMAVTLQRTVLILLFSCFPLVILWLSMEKLLLWCGQDPNVVSIASIYLAYSVPDLFAQAFLQPLRIYLRAQGVTLPLTAFASIALMLHIPINFLLVVRMDLGIKGAALASVWTSYNLVFMLIMYIFSHPAAHNSTFQEITLECLTGWRTILGLAIPSCFSVCLEWWWYEFMIILCGLLPNPKPKVAAMGVLIQTTSLLYILPSSISFAVSTRVSNELGANMPRKARRVAVVAFSMSILLGVFSMMFAFAVSSTWGKMFTKERDILNLTSSVLPIIGLCELFNCPQTTGCGVLRGCARPSLGANVNLGAFYLLGMPLAVLLAFYLGCGFMGLWLGLLAAEVCCLLSMAFVILQTDWSVEAKRACKLIGADVDITT</sequence>
<dbReference type="Proteomes" id="UP001419268">
    <property type="component" value="Unassembled WGS sequence"/>
</dbReference>
<accession>A0AAP0HEF3</accession>
<comment type="caution">
    <text evidence="7">The sequence shown here is derived from an EMBL/GenBank/DDBJ whole genome shotgun (WGS) entry which is preliminary data.</text>
</comment>
<organism evidence="7 8">
    <name type="scientific">Stephania cephalantha</name>
    <dbReference type="NCBI Taxonomy" id="152367"/>
    <lineage>
        <taxon>Eukaryota</taxon>
        <taxon>Viridiplantae</taxon>
        <taxon>Streptophyta</taxon>
        <taxon>Embryophyta</taxon>
        <taxon>Tracheophyta</taxon>
        <taxon>Spermatophyta</taxon>
        <taxon>Magnoliopsida</taxon>
        <taxon>Ranunculales</taxon>
        <taxon>Menispermaceae</taxon>
        <taxon>Menispermoideae</taxon>
        <taxon>Cissampelideae</taxon>
        <taxon>Stephania</taxon>
    </lineage>
</organism>
<keyword evidence="3 6" id="KW-0812">Transmembrane</keyword>
<evidence type="ECO:0000256" key="6">
    <source>
        <dbReference type="RuleBase" id="RU004914"/>
    </source>
</evidence>
<feature type="transmembrane region" description="Helical" evidence="6">
    <location>
        <begin position="277"/>
        <end position="298"/>
    </location>
</feature>
<dbReference type="InterPro" id="IPR002528">
    <property type="entry name" value="MATE_fam"/>
</dbReference>
<name>A0AAP0HEF3_9MAGN</name>
<dbReference type="GO" id="GO:0016020">
    <property type="term" value="C:membrane"/>
    <property type="evidence" value="ECO:0007669"/>
    <property type="project" value="UniProtKB-SubCell"/>
</dbReference>
<comment type="subcellular location">
    <subcellularLocation>
        <location evidence="1">Membrane</location>
        <topology evidence="1">Multi-pass membrane protein</topology>
    </subcellularLocation>
</comment>
<keyword evidence="5 6" id="KW-0472">Membrane</keyword>
<keyword evidence="8" id="KW-1185">Reference proteome</keyword>
<evidence type="ECO:0000256" key="4">
    <source>
        <dbReference type="ARBA" id="ARBA00022989"/>
    </source>
</evidence>
<evidence type="ECO:0000256" key="5">
    <source>
        <dbReference type="ARBA" id="ARBA00023136"/>
    </source>
</evidence>
<feature type="transmembrane region" description="Helical" evidence="6">
    <location>
        <begin position="237"/>
        <end position="256"/>
    </location>
</feature>
<gene>
    <name evidence="7" type="ORF">Scep_030530</name>
</gene>
<dbReference type="NCBIfam" id="TIGR00797">
    <property type="entry name" value="matE"/>
    <property type="match status" value="1"/>
</dbReference>
<dbReference type="AlphaFoldDB" id="A0AAP0HEF3"/>
<feature type="transmembrane region" description="Helical" evidence="6">
    <location>
        <begin position="318"/>
        <end position="339"/>
    </location>
</feature>
<evidence type="ECO:0000256" key="1">
    <source>
        <dbReference type="ARBA" id="ARBA00004141"/>
    </source>
</evidence>
<dbReference type="GO" id="GO:0015297">
    <property type="term" value="F:antiporter activity"/>
    <property type="evidence" value="ECO:0007669"/>
    <property type="project" value="InterPro"/>
</dbReference>
<evidence type="ECO:0000313" key="8">
    <source>
        <dbReference type="Proteomes" id="UP001419268"/>
    </source>
</evidence>
<evidence type="ECO:0000313" key="7">
    <source>
        <dbReference type="EMBL" id="KAK9084059.1"/>
    </source>
</evidence>
<feature type="transmembrane region" description="Helical" evidence="6">
    <location>
        <begin position="66"/>
        <end position="86"/>
    </location>
</feature>
<dbReference type="EMBL" id="JBBNAG010000013">
    <property type="protein sequence ID" value="KAK9084059.1"/>
    <property type="molecule type" value="Genomic_DNA"/>
</dbReference>
<proteinExistence type="inferred from homology"/>
<dbReference type="GO" id="GO:0042910">
    <property type="term" value="F:xenobiotic transmembrane transporter activity"/>
    <property type="evidence" value="ECO:0007669"/>
    <property type="project" value="InterPro"/>
</dbReference>
<feature type="transmembrane region" description="Helical" evidence="6">
    <location>
        <begin position="92"/>
        <end position="115"/>
    </location>
</feature>
<evidence type="ECO:0000256" key="2">
    <source>
        <dbReference type="ARBA" id="ARBA00010199"/>
    </source>
</evidence>
<dbReference type="InterPro" id="IPR045069">
    <property type="entry name" value="MATE_euk"/>
</dbReference>
<feature type="transmembrane region" description="Helical" evidence="6">
    <location>
        <begin position="203"/>
        <end position="225"/>
    </location>
</feature>
<feature type="transmembrane region" description="Helical" evidence="6">
    <location>
        <begin position="461"/>
        <end position="481"/>
    </location>
</feature>
<evidence type="ECO:0000256" key="3">
    <source>
        <dbReference type="ARBA" id="ARBA00022692"/>
    </source>
</evidence>
<dbReference type="PANTHER" id="PTHR11206">
    <property type="entry name" value="MULTIDRUG RESISTANCE PROTEIN"/>
    <property type="match status" value="1"/>
</dbReference>
<dbReference type="GO" id="GO:1990961">
    <property type="term" value="P:xenobiotic detoxification by transmembrane export across the plasma membrane"/>
    <property type="evidence" value="ECO:0007669"/>
    <property type="project" value="InterPro"/>
</dbReference>
<feature type="transmembrane region" description="Helical" evidence="6">
    <location>
        <begin position="394"/>
        <end position="413"/>
    </location>
</feature>
<reference evidence="7 8" key="1">
    <citation type="submission" date="2024-01" db="EMBL/GenBank/DDBJ databases">
        <title>Genome assemblies of Stephania.</title>
        <authorList>
            <person name="Yang L."/>
        </authorList>
    </citation>
    <scope>NUCLEOTIDE SEQUENCE [LARGE SCALE GENOMIC DNA]</scope>
    <source>
        <strain evidence="7">JXDWG</strain>
        <tissue evidence="7">Leaf</tissue>
    </source>
</reference>
<feature type="transmembrane region" description="Helical" evidence="6">
    <location>
        <begin position="434"/>
        <end position="455"/>
    </location>
</feature>